<evidence type="ECO:0000313" key="2">
    <source>
        <dbReference type="EMBL" id="KAH7207824.1"/>
    </source>
</evidence>
<sequence>MDDELVKTTIKLTERVERLLTRQKLSAPTQRILIALAGVPGSGKTTISDALIKKLKKNSIPDVAVLPMDGFHYTRTTLSSFEDPDHAFRRRGAPFTFDAAALLDFVVLLKKTPVTADDEPQIIIKAPGFDHARKDPIPDAIEISSHAKVVIIEGNYLLLDQEPWSRISTLVDDKSVSWSFVNFYSKLTCTRGGLSMYRST</sequence>
<evidence type="ECO:0000259" key="1">
    <source>
        <dbReference type="Pfam" id="PF00485"/>
    </source>
</evidence>
<dbReference type="InterPro" id="IPR006083">
    <property type="entry name" value="PRK/URK"/>
</dbReference>
<dbReference type="GO" id="GO:0016301">
    <property type="term" value="F:kinase activity"/>
    <property type="evidence" value="ECO:0007669"/>
    <property type="project" value="InterPro"/>
</dbReference>
<dbReference type="EMBL" id="JAGMUX010000035">
    <property type="protein sequence ID" value="KAH7207824.1"/>
    <property type="molecule type" value="Genomic_DNA"/>
</dbReference>
<dbReference type="InterPro" id="IPR027417">
    <property type="entry name" value="P-loop_NTPase"/>
</dbReference>
<dbReference type="GeneID" id="70220941"/>
<dbReference type="RefSeq" id="XP_046041199.1">
    <property type="nucleotide sequence ID" value="XM_046190987.1"/>
</dbReference>
<dbReference type="SUPFAM" id="SSF52540">
    <property type="entry name" value="P-loop containing nucleoside triphosphate hydrolases"/>
    <property type="match status" value="1"/>
</dbReference>
<organism evidence="2 3">
    <name type="scientific">Fusarium redolens</name>
    <dbReference type="NCBI Taxonomy" id="48865"/>
    <lineage>
        <taxon>Eukaryota</taxon>
        <taxon>Fungi</taxon>
        <taxon>Dikarya</taxon>
        <taxon>Ascomycota</taxon>
        <taxon>Pezizomycotina</taxon>
        <taxon>Sordariomycetes</taxon>
        <taxon>Hypocreomycetidae</taxon>
        <taxon>Hypocreales</taxon>
        <taxon>Nectriaceae</taxon>
        <taxon>Fusarium</taxon>
        <taxon>Fusarium redolens species complex</taxon>
    </lineage>
</organism>
<protein>
    <submittedName>
        <fullName evidence="2">P-loop containing nucleoside triphosphate hydrolase protein</fullName>
    </submittedName>
</protein>
<dbReference type="GO" id="GO:0016787">
    <property type="term" value="F:hydrolase activity"/>
    <property type="evidence" value="ECO:0007669"/>
    <property type="project" value="UniProtKB-KW"/>
</dbReference>
<dbReference type="Gene3D" id="3.40.50.300">
    <property type="entry name" value="P-loop containing nucleotide triphosphate hydrolases"/>
    <property type="match status" value="2"/>
</dbReference>
<name>A0A9P9FUQ1_FUSRE</name>
<keyword evidence="3" id="KW-1185">Reference proteome</keyword>
<dbReference type="GO" id="GO:0005524">
    <property type="term" value="F:ATP binding"/>
    <property type="evidence" value="ECO:0007669"/>
    <property type="project" value="InterPro"/>
</dbReference>
<dbReference type="AlphaFoldDB" id="A0A9P9FUQ1"/>
<dbReference type="Pfam" id="PF00485">
    <property type="entry name" value="PRK"/>
    <property type="match status" value="1"/>
</dbReference>
<proteinExistence type="predicted"/>
<comment type="caution">
    <text evidence="2">The sequence shown here is derived from an EMBL/GenBank/DDBJ whole genome shotgun (WGS) entry which is preliminary data.</text>
</comment>
<dbReference type="PANTHER" id="PTHR10285">
    <property type="entry name" value="URIDINE KINASE"/>
    <property type="match status" value="1"/>
</dbReference>
<dbReference type="OrthoDB" id="6362633at2759"/>
<dbReference type="Proteomes" id="UP000720189">
    <property type="component" value="Unassembled WGS sequence"/>
</dbReference>
<accession>A0A9P9FUQ1</accession>
<evidence type="ECO:0000313" key="3">
    <source>
        <dbReference type="Proteomes" id="UP000720189"/>
    </source>
</evidence>
<keyword evidence="2" id="KW-0378">Hydrolase</keyword>
<reference evidence="2" key="1">
    <citation type="journal article" date="2021" name="Nat. Commun.">
        <title>Genetic determinants of endophytism in the Arabidopsis root mycobiome.</title>
        <authorList>
            <person name="Mesny F."/>
            <person name="Miyauchi S."/>
            <person name="Thiergart T."/>
            <person name="Pickel B."/>
            <person name="Atanasova L."/>
            <person name="Karlsson M."/>
            <person name="Huettel B."/>
            <person name="Barry K.W."/>
            <person name="Haridas S."/>
            <person name="Chen C."/>
            <person name="Bauer D."/>
            <person name="Andreopoulos W."/>
            <person name="Pangilinan J."/>
            <person name="LaButti K."/>
            <person name="Riley R."/>
            <person name="Lipzen A."/>
            <person name="Clum A."/>
            <person name="Drula E."/>
            <person name="Henrissat B."/>
            <person name="Kohler A."/>
            <person name="Grigoriev I.V."/>
            <person name="Martin F.M."/>
            <person name="Hacquard S."/>
        </authorList>
    </citation>
    <scope>NUCLEOTIDE SEQUENCE</scope>
    <source>
        <strain evidence="2">MPI-CAGE-AT-0023</strain>
    </source>
</reference>
<gene>
    <name evidence="2" type="ORF">BKA55DRAFT_547066</name>
</gene>
<feature type="domain" description="Phosphoribulokinase/uridine kinase" evidence="1">
    <location>
        <begin position="33"/>
        <end position="172"/>
    </location>
</feature>